<keyword evidence="4" id="KW-1185">Reference proteome</keyword>
<protein>
    <submittedName>
        <fullName evidence="3">Carboxypeptidase-like regulatory domain-containing protein</fullName>
    </submittedName>
</protein>
<evidence type="ECO:0000313" key="3">
    <source>
        <dbReference type="EMBL" id="TSJ41644.1"/>
    </source>
</evidence>
<organism evidence="3 4">
    <name type="scientific">Fluviicola chungangensis</name>
    <dbReference type="NCBI Taxonomy" id="2597671"/>
    <lineage>
        <taxon>Bacteria</taxon>
        <taxon>Pseudomonadati</taxon>
        <taxon>Bacteroidota</taxon>
        <taxon>Flavobacteriia</taxon>
        <taxon>Flavobacteriales</taxon>
        <taxon>Crocinitomicaceae</taxon>
        <taxon>Fluviicola</taxon>
    </lineage>
</organism>
<dbReference type="Pfam" id="PF18939">
    <property type="entry name" value="DUF5686"/>
    <property type="match status" value="1"/>
</dbReference>
<keyword evidence="3" id="KW-0645">Protease</keyword>
<name>A0A556MNW5_9FLAO</name>
<dbReference type="EMBL" id="VLPL01000007">
    <property type="protein sequence ID" value="TSJ41644.1"/>
    <property type="molecule type" value="Genomic_DNA"/>
</dbReference>
<keyword evidence="3" id="KW-0121">Carboxypeptidase</keyword>
<comment type="caution">
    <text evidence="3">The sequence shown here is derived from an EMBL/GenBank/DDBJ whole genome shotgun (WGS) entry which is preliminary data.</text>
</comment>
<dbReference type="InterPro" id="IPR008969">
    <property type="entry name" value="CarboxyPept-like_regulatory"/>
</dbReference>
<feature type="region of interest" description="Disordered" evidence="1">
    <location>
        <begin position="152"/>
        <end position="172"/>
    </location>
</feature>
<feature type="signal peptide" evidence="2">
    <location>
        <begin position="1"/>
        <end position="21"/>
    </location>
</feature>
<accession>A0A556MNW5</accession>
<feature type="chain" id="PRO_5021731883" evidence="2">
    <location>
        <begin position="22"/>
        <end position="823"/>
    </location>
</feature>
<dbReference type="AlphaFoldDB" id="A0A556MNW5"/>
<dbReference type="InterPro" id="IPR043741">
    <property type="entry name" value="DUF5686"/>
</dbReference>
<evidence type="ECO:0000313" key="4">
    <source>
        <dbReference type="Proteomes" id="UP000316008"/>
    </source>
</evidence>
<dbReference type="Gene3D" id="2.60.40.1120">
    <property type="entry name" value="Carboxypeptidase-like, regulatory domain"/>
    <property type="match status" value="1"/>
</dbReference>
<gene>
    <name evidence="3" type="ORF">FO442_14390</name>
</gene>
<evidence type="ECO:0000256" key="2">
    <source>
        <dbReference type="SAM" id="SignalP"/>
    </source>
</evidence>
<evidence type="ECO:0000256" key="1">
    <source>
        <dbReference type="SAM" id="MobiDB-lite"/>
    </source>
</evidence>
<dbReference type="SUPFAM" id="SSF49464">
    <property type="entry name" value="Carboxypeptidase regulatory domain-like"/>
    <property type="match status" value="1"/>
</dbReference>
<sequence length="823" mass="95739">MKLLKVICLLNLICIPAFSFSQWNLSGTVLDEKKLPIPFANVYIKNNTDLRTQTDENGKFSLQLFDGEYFVIVNATGYQERETYVVISNKGAVKDIQLFPIKIKELEDIEIAVKRGNPGREIMLEVVKKRDKINPWAYPHSTNVYIKATESIDRKEKESDSKNDRQDADPFEEEKRKLAKLAGNMNFAEIQVTRNYSPPNKVKEIRNAYELRGDDKTLYYTTTVKSNFNFFENLLYLEDLHSTPVMSPISTPGILSYRYRLEAQYEENGRKIHKIKILPRMSSTSTLTGYIYVVDSVWLVQKLDLTMEKGNLFMYDYFSIHQEFDLPGDSMCVLKEQVLDYGVKYKNQTSTCKTVAQFSNYNFQPNFPPKFFSNELAVTTQEAYERDSAFWKDQRAVSLTPEEQRFIIVRDSIHDALNRKEYLDSIDKVFNKVTFLKVVWFGVEHRNRPKKVQWSINSLAAIARPLYPAGPRVAPGFNYFKKWEDQRTLDINTEISYGFLNHDIKGNINGNYLYNPFKQARLRMGFDHDFDAIVSYDAITQIYKRSNFIEATSLNIGQTQEYINGLYVDIDFEFTERRSINGYKKLGFLDSVIPNDDFKPFQGYQALLGEITVTYTPGQKYMREPHRKVVLGSKWPSVYAYYQRGIPKLFGSDVDHEYGLIGIYQNFQLGTFGTSSYHVKSGKFLSSKNLKDADFKYQRRSDPIWFSNPLYSFQDQDSSLPSRDYYIEAHFIHHDNGSIMNKIPFMKKTGIGLVFGCGAMYVAEYNWKHYEVLAGIERNFKFSKRRLRIGLYGVFSDGNHITPRWTGKISFAVLDDRNMKFNF</sequence>
<proteinExistence type="predicted"/>
<dbReference type="OrthoDB" id="983143at2"/>
<keyword evidence="3" id="KW-0378">Hydrolase</keyword>
<dbReference type="GO" id="GO:0004180">
    <property type="term" value="F:carboxypeptidase activity"/>
    <property type="evidence" value="ECO:0007669"/>
    <property type="project" value="UniProtKB-KW"/>
</dbReference>
<keyword evidence="2" id="KW-0732">Signal</keyword>
<dbReference type="RefSeq" id="WP_144333902.1">
    <property type="nucleotide sequence ID" value="NZ_VLPL01000007.1"/>
</dbReference>
<dbReference type="Proteomes" id="UP000316008">
    <property type="component" value="Unassembled WGS sequence"/>
</dbReference>
<dbReference type="Pfam" id="PF13715">
    <property type="entry name" value="CarbopepD_reg_2"/>
    <property type="match status" value="1"/>
</dbReference>
<reference evidence="3 4" key="1">
    <citation type="submission" date="2019-07" db="EMBL/GenBank/DDBJ databases">
        <authorList>
            <person name="Huq M.A."/>
        </authorList>
    </citation>
    <scope>NUCLEOTIDE SEQUENCE [LARGE SCALE GENOMIC DNA]</scope>
    <source>
        <strain evidence="3 4">MAH-3</strain>
    </source>
</reference>